<organism evidence="8 9">
    <name type="scientific">Gekko japonicus</name>
    <name type="common">Schlegel's Japanese gecko</name>
    <dbReference type="NCBI Taxonomy" id="146911"/>
    <lineage>
        <taxon>Eukaryota</taxon>
        <taxon>Metazoa</taxon>
        <taxon>Chordata</taxon>
        <taxon>Craniata</taxon>
        <taxon>Vertebrata</taxon>
        <taxon>Euteleostomi</taxon>
        <taxon>Lepidosauria</taxon>
        <taxon>Squamata</taxon>
        <taxon>Bifurcata</taxon>
        <taxon>Gekkota</taxon>
        <taxon>Gekkonidae</taxon>
        <taxon>Gekkoninae</taxon>
        <taxon>Gekko</taxon>
    </lineage>
</organism>
<keyword evidence="8" id="KW-1185">Reference proteome</keyword>
<evidence type="ECO:0000313" key="8">
    <source>
        <dbReference type="Proteomes" id="UP000694871"/>
    </source>
</evidence>
<evidence type="ECO:0000256" key="4">
    <source>
        <dbReference type="ARBA" id="ARBA00022989"/>
    </source>
</evidence>
<evidence type="ECO:0000256" key="2">
    <source>
        <dbReference type="ARBA" id="ARBA00005900"/>
    </source>
</evidence>
<dbReference type="PRINTS" id="PR00783">
    <property type="entry name" value="MINTRINSICP"/>
</dbReference>
<feature type="transmembrane region" description="Helical" evidence="6">
    <location>
        <begin position="71"/>
        <end position="90"/>
    </location>
</feature>
<evidence type="ECO:0000256" key="1">
    <source>
        <dbReference type="ARBA" id="ARBA00004141"/>
    </source>
</evidence>
<dbReference type="Pfam" id="PF00230">
    <property type="entry name" value="MIP"/>
    <property type="match status" value="1"/>
</dbReference>
<evidence type="ECO:0000256" key="5">
    <source>
        <dbReference type="ARBA" id="ARBA00023136"/>
    </source>
</evidence>
<dbReference type="InterPro" id="IPR000425">
    <property type="entry name" value="MIP"/>
</dbReference>
<evidence type="ECO:0000313" key="9">
    <source>
        <dbReference type="RefSeq" id="XP_015270875.1"/>
    </source>
</evidence>
<evidence type="ECO:0000256" key="3">
    <source>
        <dbReference type="ARBA" id="ARBA00022692"/>
    </source>
</evidence>
<comment type="similarity">
    <text evidence="2">Belongs to the MIP/aquaporin (TC 1.A.8) family. AQP11/AQP12 subfamily.</text>
</comment>
<dbReference type="Gene3D" id="1.20.1080.10">
    <property type="entry name" value="Glycerol uptake facilitator protein"/>
    <property type="match status" value="1"/>
</dbReference>
<evidence type="ECO:0000256" key="7">
    <source>
        <dbReference type="RuleBase" id="RU000477"/>
    </source>
</evidence>
<gene>
    <name evidence="9" type="primary">LOC107113975</name>
</gene>
<dbReference type="InterPro" id="IPR023271">
    <property type="entry name" value="Aquaporin-like"/>
</dbReference>
<dbReference type="GeneID" id="107113975"/>
<feature type="transmembrane region" description="Helical" evidence="6">
    <location>
        <begin position="192"/>
        <end position="211"/>
    </location>
</feature>
<reference evidence="9" key="1">
    <citation type="submission" date="2025-08" db="UniProtKB">
        <authorList>
            <consortium name="RefSeq"/>
        </authorList>
    </citation>
    <scope>IDENTIFICATION</scope>
</reference>
<keyword evidence="7" id="KW-0813">Transport</keyword>
<protein>
    <recommendedName>
        <fullName evidence="6">Aquaporin</fullName>
    </recommendedName>
</protein>
<keyword evidence="5 6" id="KW-0472">Membrane</keyword>
<dbReference type="InterPro" id="IPR023265">
    <property type="entry name" value="Aquaporin_12"/>
</dbReference>
<comment type="caution">
    <text evidence="6">Lacks conserved residue(s) required for the propagation of feature annotation.</text>
</comment>
<comment type="subcellular location">
    <subcellularLocation>
        <location evidence="1">Membrane</location>
        <topology evidence="1">Multi-pass membrane protein</topology>
    </subcellularLocation>
</comment>
<accession>A0ABM1KAY8</accession>
<name>A0ABM1KAY8_GEKJA</name>
<sequence>MAGLNVSIAFFFSVVALCEVTRWLSKNFFPPKVYLCLARELASSFQMCACCLELKMLMMIGPWGGGFGPDVSLTLLFVIFLVHGASFDGASANPTLSLQEFLMLDSSFVLTVAKLLAQFMGMGAAWSITKQYWSWELTDFHMIQNLIAQDCSSSLSTSVSQGIFVEATCSFFFQLVVLRFKASYPMYRIPVTALAVTILAYTAGPFTGAFFNPALASAVTFPCTGNSLLEYMQVYWLGPITGMLIALFAYQGNIPRLFQRNLIYSQKNKYRTPKGKVFPMWRSVETGKNREDQLFRINRENRLKEPGNGVL</sequence>
<dbReference type="PANTHER" id="PTHR21191:SF8">
    <property type="entry name" value="AQUAPORIN-12A-RELATED"/>
    <property type="match status" value="1"/>
</dbReference>
<feature type="transmembrane region" description="Helical" evidence="6">
    <location>
        <begin position="231"/>
        <end position="250"/>
    </location>
</feature>
<dbReference type="RefSeq" id="XP_015270875.1">
    <property type="nucleotide sequence ID" value="XM_015415389.1"/>
</dbReference>
<dbReference type="Proteomes" id="UP000694871">
    <property type="component" value="Unplaced"/>
</dbReference>
<dbReference type="SUPFAM" id="SSF81338">
    <property type="entry name" value="Aquaporin-like"/>
    <property type="match status" value="1"/>
</dbReference>
<proteinExistence type="inferred from homology"/>
<dbReference type="InterPro" id="IPR051883">
    <property type="entry name" value="AQP11/12_channel"/>
</dbReference>
<feature type="transmembrane region" description="Helical" evidence="6">
    <location>
        <begin position="6"/>
        <end position="24"/>
    </location>
</feature>
<keyword evidence="3 6" id="KW-0812">Transmembrane</keyword>
<dbReference type="PRINTS" id="PR02025">
    <property type="entry name" value="AQUAPORIN12"/>
</dbReference>
<keyword evidence="4 6" id="KW-1133">Transmembrane helix</keyword>
<evidence type="ECO:0000256" key="6">
    <source>
        <dbReference type="PIRNR" id="PIRNR017529"/>
    </source>
</evidence>
<dbReference type="PANTHER" id="PTHR21191">
    <property type="entry name" value="AQUAPORIN"/>
    <property type="match status" value="1"/>
</dbReference>
<dbReference type="InterPro" id="IPR016697">
    <property type="entry name" value="Aquaporin_11/12"/>
</dbReference>
<dbReference type="PIRSF" id="PIRSF017529">
    <property type="entry name" value="Aquaporin_11/12"/>
    <property type="match status" value="1"/>
</dbReference>